<evidence type="ECO:0000313" key="3">
    <source>
        <dbReference type="Proteomes" id="UP000207598"/>
    </source>
</evidence>
<sequence length="330" mass="35569">MLRILIAILLILPCPTTVRAATLITGKDPRCALELAGPIEDGDAARLVALIETSSGDTTSICLDSPGGSLKGGMELYDVFMAYGVATYLREGDSCLSACALAFLGGSEWGDYRYNSRRMEPGAQLGFVAPMPAATDLLDPATALERSYDILRRLVRDQRMSGLSTDFLTDVLMAPSDQPHMVDTLGRAAHAGVDLVLPPDAVQANDMGQVYACAMAFELYKDTFRSPDSDFEPLFELQPDGEFAMSLVMSQVTIDGEVRDVVSSRHAWGTPWLTSSCAFGPATPGEDYIEATLWTNFIAEESSFANALRVMRVGVPAWYLIAPDTALSGL</sequence>
<dbReference type="AlphaFoldDB" id="A0A238L704"/>
<dbReference type="OrthoDB" id="7838311at2"/>
<evidence type="ECO:0000256" key="1">
    <source>
        <dbReference type="SAM" id="SignalP"/>
    </source>
</evidence>
<accession>A0A238L704</accession>
<dbReference type="SUPFAM" id="SSF52096">
    <property type="entry name" value="ClpP/crotonase"/>
    <property type="match status" value="1"/>
</dbReference>
<dbReference type="RefSeq" id="WP_094023691.1">
    <property type="nucleotide sequence ID" value="NZ_FXYF01000027.1"/>
</dbReference>
<feature type="chain" id="PRO_5013235035" description="Periplasmic protein-like protein" evidence="1">
    <location>
        <begin position="21"/>
        <end position="330"/>
    </location>
</feature>
<dbReference type="Gene3D" id="3.90.226.10">
    <property type="entry name" value="2-enoyl-CoA Hydratase, Chain A, domain 1"/>
    <property type="match status" value="1"/>
</dbReference>
<name>A0A238L704_9RHOB</name>
<dbReference type="EMBL" id="FXYF01000027">
    <property type="protein sequence ID" value="SMX50778.1"/>
    <property type="molecule type" value="Genomic_DNA"/>
</dbReference>
<reference evidence="2 3" key="1">
    <citation type="submission" date="2017-05" db="EMBL/GenBank/DDBJ databases">
        <authorList>
            <person name="Song R."/>
            <person name="Chenine A.L."/>
            <person name="Ruprecht R.M."/>
        </authorList>
    </citation>
    <scope>NUCLEOTIDE SEQUENCE [LARGE SCALE GENOMIC DNA]</scope>
    <source>
        <strain evidence="2 3">CECT 8898</strain>
    </source>
</reference>
<keyword evidence="1" id="KW-0732">Signal</keyword>
<proteinExistence type="predicted"/>
<organism evidence="2 3">
    <name type="scientific">Maliponia aquimaris</name>
    <dbReference type="NCBI Taxonomy" id="1673631"/>
    <lineage>
        <taxon>Bacteria</taxon>
        <taxon>Pseudomonadati</taxon>
        <taxon>Pseudomonadota</taxon>
        <taxon>Alphaproteobacteria</taxon>
        <taxon>Rhodobacterales</taxon>
        <taxon>Paracoccaceae</taxon>
        <taxon>Maliponia</taxon>
    </lineage>
</organism>
<evidence type="ECO:0000313" key="2">
    <source>
        <dbReference type="EMBL" id="SMX50778.1"/>
    </source>
</evidence>
<evidence type="ECO:0008006" key="4">
    <source>
        <dbReference type="Google" id="ProtNLM"/>
    </source>
</evidence>
<feature type="signal peptide" evidence="1">
    <location>
        <begin position="1"/>
        <end position="20"/>
    </location>
</feature>
<protein>
    <recommendedName>
        <fullName evidence="4">Periplasmic protein-like protein</fullName>
    </recommendedName>
</protein>
<keyword evidence="3" id="KW-1185">Reference proteome</keyword>
<dbReference type="Proteomes" id="UP000207598">
    <property type="component" value="Unassembled WGS sequence"/>
</dbReference>
<gene>
    <name evidence="2" type="ORF">MAA8898_04985</name>
</gene>
<dbReference type="InterPro" id="IPR029045">
    <property type="entry name" value="ClpP/crotonase-like_dom_sf"/>
</dbReference>